<dbReference type="AlphaFoldDB" id="A0AAV9C2D0"/>
<dbReference type="EMBL" id="JAUJYO010000022">
    <property type="protein sequence ID" value="KAK1282797.1"/>
    <property type="molecule type" value="Genomic_DNA"/>
</dbReference>
<proteinExistence type="predicted"/>
<reference evidence="1" key="1">
    <citation type="journal article" date="2023" name="Nat. Commun.">
        <title>Diploid and tetraploid genomes of Acorus and the evolution of monocots.</title>
        <authorList>
            <person name="Ma L."/>
            <person name="Liu K.W."/>
            <person name="Li Z."/>
            <person name="Hsiao Y.Y."/>
            <person name="Qi Y."/>
            <person name="Fu T."/>
            <person name="Tang G.D."/>
            <person name="Zhang D."/>
            <person name="Sun W.H."/>
            <person name="Liu D.K."/>
            <person name="Li Y."/>
            <person name="Chen G.Z."/>
            <person name="Liu X.D."/>
            <person name="Liao X.Y."/>
            <person name="Jiang Y.T."/>
            <person name="Yu X."/>
            <person name="Hao Y."/>
            <person name="Huang J."/>
            <person name="Zhao X.W."/>
            <person name="Ke S."/>
            <person name="Chen Y.Y."/>
            <person name="Wu W.L."/>
            <person name="Hsu J.L."/>
            <person name="Lin Y.F."/>
            <person name="Huang M.D."/>
            <person name="Li C.Y."/>
            <person name="Huang L."/>
            <person name="Wang Z.W."/>
            <person name="Zhao X."/>
            <person name="Zhong W.Y."/>
            <person name="Peng D.H."/>
            <person name="Ahmad S."/>
            <person name="Lan S."/>
            <person name="Zhang J.S."/>
            <person name="Tsai W.C."/>
            <person name="Van de Peer Y."/>
            <person name="Liu Z.J."/>
        </authorList>
    </citation>
    <scope>NUCLEOTIDE SEQUENCE</scope>
    <source>
        <strain evidence="1">CP</strain>
    </source>
</reference>
<reference evidence="1" key="2">
    <citation type="submission" date="2023-06" db="EMBL/GenBank/DDBJ databases">
        <authorList>
            <person name="Ma L."/>
            <person name="Liu K.-W."/>
            <person name="Li Z."/>
            <person name="Hsiao Y.-Y."/>
            <person name="Qi Y."/>
            <person name="Fu T."/>
            <person name="Tang G."/>
            <person name="Zhang D."/>
            <person name="Sun W.-H."/>
            <person name="Liu D.-K."/>
            <person name="Li Y."/>
            <person name="Chen G.-Z."/>
            <person name="Liu X.-D."/>
            <person name="Liao X.-Y."/>
            <person name="Jiang Y.-T."/>
            <person name="Yu X."/>
            <person name="Hao Y."/>
            <person name="Huang J."/>
            <person name="Zhao X.-W."/>
            <person name="Ke S."/>
            <person name="Chen Y.-Y."/>
            <person name="Wu W.-L."/>
            <person name="Hsu J.-L."/>
            <person name="Lin Y.-F."/>
            <person name="Huang M.-D."/>
            <person name="Li C.-Y."/>
            <person name="Huang L."/>
            <person name="Wang Z.-W."/>
            <person name="Zhao X."/>
            <person name="Zhong W.-Y."/>
            <person name="Peng D.-H."/>
            <person name="Ahmad S."/>
            <person name="Lan S."/>
            <person name="Zhang J.-S."/>
            <person name="Tsai W.-C."/>
            <person name="Van De Peer Y."/>
            <person name="Liu Z.-J."/>
        </authorList>
    </citation>
    <scope>NUCLEOTIDE SEQUENCE</scope>
    <source>
        <strain evidence="1">CP</strain>
        <tissue evidence="1">Leaves</tissue>
    </source>
</reference>
<evidence type="ECO:0000313" key="1">
    <source>
        <dbReference type="EMBL" id="KAK1282797.1"/>
    </source>
</evidence>
<comment type="caution">
    <text evidence="1">The sequence shown here is derived from an EMBL/GenBank/DDBJ whole genome shotgun (WGS) entry which is preliminary data.</text>
</comment>
<evidence type="ECO:0000313" key="2">
    <source>
        <dbReference type="Proteomes" id="UP001180020"/>
    </source>
</evidence>
<keyword evidence="2" id="KW-1185">Reference proteome</keyword>
<gene>
    <name evidence="1" type="ORF">QJS10_CPB22g00930</name>
</gene>
<sequence>MECSPHLQRQRSCTCPPIDALFSNLRNSFRKTPIDYEEEEEQFETFSSPIGRPRSSSSNVVTLWRSLWGKLSRERKKGRRSSSFGFDRSRSVRVGYDPFTYAQNFDDGPAWLEPEYLSRSFSARFADPSRILSSLG</sequence>
<dbReference type="Proteomes" id="UP001180020">
    <property type="component" value="Unassembled WGS sequence"/>
</dbReference>
<protein>
    <submittedName>
        <fullName evidence="1">Uncharacterized protein</fullName>
    </submittedName>
</protein>
<name>A0AAV9C2D0_ACOCL</name>
<accession>A0AAV9C2D0</accession>
<dbReference type="PANTHER" id="PTHR33168">
    <property type="entry name" value="STRESS INDUCED PROTEIN-RELATED"/>
    <property type="match status" value="1"/>
</dbReference>
<organism evidence="1 2">
    <name type="scientific">Acorus calamus</name>
    <name type="common">Sweet flag</name>
    <dbReference type="NCBI Taxonomy" id="4465"/>
    <lineage>
        <taxon>Eukaryota</taxon>
        <taxon>Viridiplantae</taxon>
        <taxon>Streptophyta</taxon>
        <taxon>Embryophyta</taxon>
        <taxon>Tracheophyta</taxon>
        <taxon>Spermatophyta</taxon>
        <taxon>Magnoliopsida</taxon>
        <taxon>Liliopsida</taxon>
        <taxon>Acoraceae</taxon>
        <taxon>Acorus</taxon>
    </lineage>
</organism>